<dbReference type="AlphaFoldDB" id="A0A8T0QTP7"/>
<dbReference type="InterPro" id="IPR036236">
    <property type="entry name" value="Znf_C2H2_sf"/>
</dbReference>
<dbReference type="EMBL" id="CM029048">
    <property type="protein sequence ID" value="KAG2576403.1"/>
    <property type="molecule type" value="Genomic_DNA"/>
</dbReference>
<protein>
    <recommendedName>
        <fullName evidence="11">BED-type domain-containing protein</fullName>
    </recommendedName>
</protein>
<keyword evidence="6" id="KW-0238">DNA-binding</keyword>
<dbReference type="GO" id="GO:0008270">
    <property type="term" value="F:zinc ion binding"/>
    <property type="evidence" value="ECO:0007669"/>
    <property type="project" value="UniProtKB-KW"/>
</dbReference>
<evidence type="ECO:0000256" key="1">
    <source>
        <dbReference type="ARBA" id="ARBA00004123"/>
    </source>
</evidence>
<dbReference type="PANTHER" id="PTHR46481">
    <property type="entry name" value="ZINC FINGER BED DOMAIN-CONTAINING PROTEIN 4"/>
    <property type="match status" value="1"/>
</dbReference>
<feature type="domain" description="BED-type" evidence="11">
    <location>
        <begin position="42"/>
        <end position="98"/>
    </location>
</feature>
<evidence type="ECO:0000256" key="7">
    <source>
        <dbReference type="ARBA" id="ARBA00023163"/>
    </source>
</evidence>
<name>A0A8T0QTP7_PANVG</name>
<dbReference type="SMART" id="SM00614">
    <property type="entry name" value="ZnF_BED"/>
    <property type="match status" value="1"/>
</dbReference>
<dbReference type="InterPro" id="IPR008906">
    <property type="entry name" value="HATC_C_dom"/>
</dbReference>
<dbReference type="InterPro" id="IPR003656">
    <property type="entry name" value="Znf_BED"/>
</dbReference>
<dbReference type="SUPFAM" id="SSF53098">
    <property type="entry name" value="Ribonuclease H-like"/>
    <property type="match status" value="1"/>
</dbReference>
<sequence>MGDTEETVANQATEVTEVDKADEQQAVAMDAEKEAKKRKAMAPRSDVWNHFTKVKLESGEEKAKCKYCGGLYMCDTKTNGTSSLNGHLKICRKNPNKKVVDKQGTLQLQPSHGNSSVGTVSTWKFDLDELKLSFAEMLIEDEQPFVASERPGLRKFLAKACPRFVMPSRRTATRKCVAVYDVHKEKLQKFLKEHCERVSITTDTWTANTKQNYMCVTAHFIDKNWNLHKKIIGFFPSKGHGGEDIGKSLENCLAAWGIDKVFTITVDNASANNNAINYMRRVLNESKGSIAEGEYLHMRCVAHIINLIVTEGLKEIDVSVSRVRAAVKFIKTGTSRLVNFKKCAELAKVQTKAFLNLDVCTRWNSTYLMLNAAQKYEKAFQRYNDEDPYYVLELEGEGGPGVPVKSDWDKVRKMSDFLEHFYELTLRVSVTKRPISHTFFHEIADVLVLLRNWCHSEDRLCQEMGKRMLVKYYKYFGEKYGEKRSDREKRGEKDKGDQLLNLVIFFCVAVDPRYKLSNYIKMATMVMFGDEIGDKLWETVNSSFRSLFEEYRNMYAPSEKVQPPTDSQEPASKSKSLMRSIIDRQMSNNGGGNVTVKSELEKFFSEDNEEDKKGFDILKWWKDNENRFPVLSRMARDLLAVPISTVASESAFSSGGRILDDFRSSLTPTMVERLICANDWIRGPEYISVEENTEELAKLEEELCALAISSKEKESTPES</sequence>
<comment type="caution">
    <text evidence="12">The sequence shown here is derived from an EMBL/GenBank/DDBJ whole genome shotgun (WGS) entry which is preliminary data.</text>
</comment>
<comment type="subcellular location">
    <subcellularLocation>
        <location evidence="1">Nucleus</location>
    </subcellularLocation>
</comment>
<dbReference type="PROSITE" id="PS50808">
    <property type="entry name" value="ZF_BED"/>
    <property type="match status" value="1"/>
</dbReference>
<dbReference type="Proteomes" id="UP000823388">
    <property type="component" value="Chromosome 6N"/>
</dbReference>
<evidence type="ECO:0000256" key="5">
    <source>
        <dbReference type="ARBA" id="ARBA00023015"/>
    </source>
</evidence>
<evidence type="ECO:0000256" key="3">
    <source>
        <dbReference type="ARBA" id="ARBA00022771"/>
    </source>
</evidence>
<evidence type="ECO:0000256" key="10">
    <source>
        <dbReference type="SAM" id="MobiDB-lite"/>
    </source>
</evidence>
<keyword evidence="13" id="KW-1185">Reference proteome</keyword>
<keyword evidence="5" id="KW-0805">Transcription regulation</keyword>
<evidence type="ECO:0000259" key="11">
    <source>
        <dbReference type="PROSITE" id="PS50808"/>
    </source>
</evidence>
<dbReference type="GO" id="GO:0005634">
    <property type="term" value="C:nucleus"/>
    <property type="evidence" value="ECO:0007669"/>
    <property type="project" value="UniProtKB-SubCell"/>
</dbReference>
<evidence type="ECO:0000313" key="13">
    <source>
        <dbReference type="Proteomes" id="UP000823388"/>
    </source>
</evidence>
<evidence type="ECO:0000256" key="9">
    <source>
        <dbReference type="PROSITE-ProRule" id="PRU00027"/>
    </source>
</evidence>
<keyword evidence="3 9" id="KW-0863">Zinc-finger</keyword>
<dbReference type="PANTHER" id="PTHR46481:SF7">
    <property type="entry name" value="ZINC FINGER BED DOMAIN-CONTAINING PROTEIN RICESLEEPER 2-LIKE"/>
    <property type="match status" value="1"/>
</dbReference>
<evidence type="ECO:0000256" key="8">
    <source>
        <dbReference type="ARBA" id="ARBA00023242"/>
    </source>
</evidence>
<dbReference type="Pfam" id="PF05699">
    <property type="entry name" value="Dimer_Tnp_hAT"/>
    <property type="match status" value="1"/>
</dbReference>
<keyword evidence="4" id="KW-0862">Zinc</keyword>
<reference evidence="12" key="1">
    <citation type="submission" date="2020-05" db="EMBL/GenBank/DDBJ databases">
        <title>WGS assembly of Panicum virgatum.</title>
        <authorList>
            <person name="Lovell J.T."/>
            <person name="Jenkins J."/>
            <person name="Shu S."/>
            <person name="Juenger T.E."/>
            <person name="Schmutz J."/>
        </authorList>
    </citation>
    <scope>NUCLEOTIDE SEQUENCE</scope>
    <source>
        <strain evidence="12">AP13</strain>
    </source>
</reference>
<evidence type="ECO:0000313" key="12">
    <source>
        <dbReference type="EMBL" id="KAG2576403.1"/>
    </source>
</evidence>
<dbReference type="GO" id="GO:0046983">
    <property type="term" value="F:protein dimerization activity"/>
    <property type="evidence" value="ECO:0007669"/>
    <property type="project" value="InterPro"/>
</dbReference>
<keyword evidence="2" id="KW-0479">Metal-binding</keyword>
<dbReference type="InterPro" id="IPR012337">
    <property type="entry name" value="RNaseH-like_sf"/>
</dbReference>
<dbReference type="GO" id="GO:0003677">
    <property type="term" value="F:DNA binding"/>
    <property type="evidence" value="ECO:0007669"/>
    <property type="project" value="UniProtKB-KW"/>
</dbReference>
<dbReference type="SUPFAM" id="SSF57667">
    <property type="entry name" value="beta-beta-alpha zinc fingers"/>
    <property type="match status" value="1"/>
</dbReference>
<keyword evidence="7" id="KW-0804">Transcription</keyword>
<dbReference type="Pfam" id="PF02892">
    <property type="entry name" value="zf-BED"/>
    <property type="match status" value="1"/>
</dbReference>
<evidence type="ECO:0000256" key="6">
    <source>
        <dbReference type="ARBA" id="ARBA00023125"/>
    </source>
</evidence>
<proteinExistence type="predicted"/>
<dbReference type="InterPro" id="IPR052035">
    <property type="entry name" value="ZnF_BED_domain_contain"/>
</dbReference>
<feature type="region of interest" description="Disordered" evidence="10">
    <location>
        <begin position="1"/>
        <end position="23"/>
    </location>
</feature>
<organism evidence="12 13">
    <name type="scientific">Panicum virgatum</name>
    <name type="common">Blackwell switchgrass</name>
    <dbReference type="NCBI Taxonomy" id="38727"/>
    <lineage>
        <taxon>Eukaryota</taxon>
        <taxon>Viridiplantae</taxon>
        <taxon>Streptophyta</taxon>
        <taxon>Embryophyta</taxon>
        <taxon>Tracheophyta</taxon>
        <taxon>Spermatophyta</taxon>
        <taxon>Magnoliopsida</taxon>
        <taxon>Liliopsida</taxon>
        <taxon>Poales</taxon>
        <taxon>Poaceae</taxon>
        <taxon>PACMAD clade</taxon>
        <taxon>Panicoideae</taxon>
        <taxon>Panicodae</taxon>
        <taxon>Paniceae</taxon>
        <taxon>Panicinae</taxon>
        <taxon>Panicum</taxon>
        <taxon>Panicum sect. Hiantes</taxon>
    </lineage>
</organism>
<evidence type="ECO:0000256" key="4">
    <source>
        <dbReference type="ARBA" id="ARBA00022833"/>
    </source>
</evidence>
<evidence type="ECO:0000256" key="2">
    <source>
        <dbReference type="ARBA" id="ARBA00022723"/>
    </source>
</evidence>
<accession>A0A8T0QTP7</accession>
<gene>
    <name evidence="12" type="ORF">PVAP13_6NG020083</name>
</gene>
<keyword evidence="8" id="KW-0539">Nucleus</keyword>